<evidence type="ECO:0000259" key="8">
    <source>
        <dbReference type="PROSITE" id="PS50011"/>
    </source>
</evidence>
<dbReference type="EMBL" id="CAMPGE010012599">
    <property type="protein sequence ID" value="CAI2371367.1"/>
    <property type="molecule type" value="Genomic_DNA"/>
</dbReference>
<dbReference type="AlphaFoldDB" id="A0AAD1XGC3"/>
<evidence type="ECO:0000256" key="5">
    <source>
        <dbReference type="ARBA" id="ARBA00022840"/>
    </source>
</evidence>
<dbReference type="PANTHER" id="PTHR24345:SF0">
    <property type="entry name" value="CELL CYCLE SERINE_THREONINE-PROTEIN KINASE CDC5_MSD2"/>
    <property type="match status" value="1"/>
</dbReference>
<evidence type="ECO:0000313" key="10">
    <source>
        <dbReference type="Proteomes" id="UP001295684"/>
    </source>
</evidence>
<keyword evidence="5 6" id="KW-0067">ATP-binding</keyword>
<dbReference type="PROSITE" id="PS50011">
    <property type="entry name" value="PROTEIN_KINASE_DOM"/>
    <property type="match status" value="1"/>
</dbReference>
<dbReference type="InterPro" id="IPR017441">
    <property type="entry name" value="Protein_kinase_ATP_BS"/>
</dbReference>
<dbReference type="InterPro" id="IPR000719">
    <property type="entry name" value="Prot_kinase_dom"/>
</dbReference>
<dbReference type="Proteomes" id="UP001295684">
    <property type="component" value="Unassembled WGS sequence"/>
</dbReference>
<feature type="domain" description="Protein kinase" evidence="8">
    <location>
        <begin position="29"/>
        <end position="312"/>
    </location>
</feature>
<dbReference type="Pfam" id="PF00069">
    <property type="entry name" value="Pkinase"/>
    <property type="match status" value="1"/>
</dbReference>
<protein>
    <recommendedName>
        <fullName evidence="8">Protein kinase domain-containing protein</fullName>
    </recommendedName>
</protein>
<comment type="similarity">
    <text evidence="7">Belongs to the protein kinase superfamily.</text>
</comment>
<keyword evidence="2" id="KW-0808">Transferase</keyword>
<dbReference type="SUPFAM" id="SSF56112">
    <property type="entry name" value="Protein kinase-like (PK-like)"/>
    <property type="match status" value="1"/>
</dbReference>
<dbReference type="PANTHER" id="PTHR24345">
    <property type="entry name" value="SERINE/THREONINE-PROTEIN KINASE PLK"/>
    <property type="match status" value="1"/>
</dbReference>
<dbReference type="SMART" id="SM00220">
    <property type="entry name" value="S_TKc"/>
    <property type="match status" value="1"/>
</dbReference>
<gene>
    <name evidence="9" type="ORF">ECRASSUSDP1_LOCUS12689</name>
</gene>
<evidence type="ECO:0000256" key="7">
    <source>
        <dbReference type="RuleBase" id="RU000304"/>
    </source>
</evidence>
<accession>A0AAD1XGC3</accession>
<sequence length="343" mass="38020">MVDDNIHNLENSSNNIMDCLPFPVIDENILLTSFLGKGGFSKVFKAENADSEFVLKIIRKDKEFSRLREKNLMFHECAILRNIPKHPNIVDFLGANLEGVQDYQGVRLNISYLALEFCKNGSLEDFMRNNLSRLSMEACRFYFIQVASAVQHLHLLNIAHLDIKPDNVLLDSNYNAKLTDFGIAQLMTTSGGRLNASLGTTNYMAPEVAACGNGTSYSPFKADIYSLGVLLHIMLTGDKPKTGVSASSEQSTLSESPAGEISSCFSNEKFIHPGEILDIDDIYSPFNLVQALLAQNPESRPSIDDVLSHPWLTMEMDEASTSDIYEEMSSCSSLLSPTEELPN</sequence>
<dbReference type="GO" id="GO:0005634">
    <property type="term" value="C:nucleus"/>
    <property type="evidence" value="ECO:0007669"/>
    <property type="project" value="TreeGrafter"/>
</dbReference>
<dbReference type="PROSITE" id="PS00107">
    <property type="entry name" value="PROTEIN_KINASE_ATP"/>
    <property type="match status" value="1"/>
</dbReference>
<dbReference type="GO" id="GO:0004674">
    <property type="term" value="F:protein serine/threonine kinase activity"/>
    <property type="evidence" value="ECO:0007669"/>
    <property type="project" value="UniProtKB-KW"/>
</dbReference>
<reference evidence="9" key="1">
    <citation type="submission" date="2023-07" db="EMBL/GenBank/DDBJ databases">
        <authorList>
            <consortium name="AG Swart"/>
            <person name="Singh M."/>
            <person name="Singh A."/>
            <person name="Seah K."/>
            <person name="Emmerich C."/>
        </authorList>
    </citation>
    <scope>NUCLEOTIDE SEQUENCE</scope>
    <source>
        <strain evidence="9">DP1</strain>
    </source>
</reference>
<dbReference type="Gene3D" id="1.10.510.10">
    <property type="entry name" value="Transferase(Phosphotransferase) domain 1"/>
    <property type="match status" value="1"/>
</dbReference>
<evidence type="ECO:0000256" key="1">
    <source>
        <dbReference type="ARBA" id="ARBA00022527"/>
    </source>
</evidence>
<evidence type="ECO:0000313" key="9">
    <source>
        <dbReference type="EMBL" id="CAI2371367.1"/>
    </source>
</evidence>
<comment type="caution">
    <text evidence="9">The sequence shown here is derived from an EMBL/GenBank/DDBJ whole genome shotgun (WGS) entry which is preliminary data.</text>
</comment>
<evidence type="ECO:0000256" key="4">
    <source>
        <dbReference type="ARBA" id="ARBA00022777"/>
    </source>
</evidence>
<feature type="binding site" evidence="6">
    <location>
        <position position="60"/>
    </location>
    <ligand>
        <name>ATP</name>
        <dbReference type="ChEBI" id="CHEBI:30616"/>
    </ligand>
</feature>
<evidence type="ECO:0000256" key="2">
    <source>
        <dbReference type="ARBA" id="ARBA00022679"/>
    </source>
</evidence>
<keyword evidence="10" id="KW-1185">Reference proteome</keyword>
<keyword evidence="4" id="KW-0418">Kinase</keyword>
<name>A0AAD1XGC3_EUPCR</name>
<organism evidence="9 10">
    <name type="scientific">Euplotes crassus</name>
    <dbReference type="NCBI Taxonomy" id="5936"/>
    <lineage>
        <taxon>Eukaryota</taxon>
        <taxon>Sar</taxon>
        <taxon>Alveolata</taxon>
        <taxon>Ciliophora</taxon>
        <taxon>Intramacronucleata</taxon>
        <taxon>Spirotrichea</taxon>
        <taxon>Hypotrichia</taxon>
        <taxon>Euplotida</taxon>
        <taxon>Euplotidae</taxon>
        <taxon>Moneuplotes</taxon>
    </lineage>
</organism>
<evidence type="ECO:0000256" key="6">
    <source>
        <dbReference type="PROSITE-ProRule" id="PRU10141"/>
    </source>
</evidence>
<dbReference type="InterPro" id="IPR011009">
    <property type="entry name" value="Kinase-like_dom_sf"/>
</dbReference>
<proteinExistence type="inferred from homology"/>
<dbReference type="GO" id="GO:0005524">
    <property type="term" value="F:ATP binding"/>
    <property type="evidence" value="ECO:0007669"/>
    <property type="project" value="UniProtKB-UniRule"/>
</dbReference>
<dbReference type="PROSITE" id="PS00108">
    <property type="entry name" value="PROTEIN_KINASE_ST"/>
    <property type="match status" value="1"/>
</dbReference>
<keyword evidence="1 7" id="KW-0723">Serine/threonine-protein kinase</keyword>
<keyword evidence="3 6" id="KW-0547">Nucleotide-binding</keyword>
<dbReference type="InterPro" id="IPR008271">
    <property type="entry name" value="Ser/Thr_kinase_AS"/>
</dbReference>
<evidence type="ECO:0000256" key="3">
    <source>
        <dbReference type="ARBA" id="ARBA00022741"/>
    </source>
</evidence>